<organism evidence="1 2">
    <name type="scientific">Brevibacillus aydinogluensis</name>
    <dbReference type="NCBI Taxonomy" id="927786"/>
    <lineage>
        <taxon>Bacteria</taxon>
        <taxon>Bacillati</taxon>
        <taxon>Bacillota</taxon>
        <taxon>Bacilli</taxon>
        <taxon>Bacillales</taxon>
        <taxon>Paenibacillaceae</taxon>
        <taxon>Brevibacillus</taxon>
    </lineage>
</organism>
<dbReference type="KEGG" id="bayd:BSPP4475_10375"/>
<accession>A0AA48M7J9</accession>
<name>A0AA48M7J9_9BACL</name>
<protein>
    <submittedName>
        <fullName evidence="1">DUF4265 domain-containing protein</fullName>
    </submittedName>
</protein>
<proteinExistence type="predicted"/>
<sequence length="177" mass="20030">MFVEVRQERGRVSLYVMGAKLVRHPDDFFWLPGRLVAALKPADLPAGIRFAIEDHLPSGRGFYREDRVAFQRDHDSARLLVEVTSQYDPQAWDGIFPLSDTLRARQSVIIGKRDLQVTAHQLDAAAGMLYYQFYWPAGGERDLETVLDSLRDTVCALEAEGNARLWYGAVWGSGETE</sequence>
<evidence type="ECO:0000313" key="1">
    <source>
        <dbReference type="EMBL" id="CAJ1002723.1"/>
    </source>
</evidence>
<gene>
    <name evidence="1" type="ORF">BSPP4475_10375</name>
</gene>
<reference evidence="1" key="1">
    <citation type="submission" date="2023-07" db="EMBL/GenBank/DDBJ databases">
        <authorList>
            <person name="Ivanov I."/>
            <person name="Teneva D."/>
            <person name="Stoikov I."/>
        </authorList>
    </citation>
    <scope>NUCLEOTIDE SEQUENCE</scope>
    <source>
        <strain evidence="1">4475</strain>
    </source>
</reference>
<dbReference type="RefSeq" id="WP_171564866.1">
    <property type="nucleotide sequence ID" value="NZ_OY569118.1"/>
</dbReference>
<dbReference type="Proteomes" id="UP001189619">
    <property type="component" value="Chromosome"/>
</dbReference>
<dbReference type="AlphaFoldDB" id="A0AA48M7J9"/>
<keyword evidence="2" id="KW-1185">Reference proteome</keyword>
<evidence type="ECO:0000313" key="2">
    <source>
        <dbReference type="Proteomes" id="UP001189619"/>
    </source>
</evidence>
<dbReference type="EMBL" id="OY569118">
    <property type="protein sequence ID" value="CAJ1002723.1"/>
    <property type="molecule type" value="Genomic_DNA"/>
</dbReference>